<dbReference type="Gene3D" id="3.40.50.300">
    <property type="entry name" value="P-loop containing nucleotide triphosphate hydrolases"/>
    <property type="match status" value="1"/>
</dbReference>
<evidence type="ECO:0000313" key="2">
    <source>
        <dbReference type="Proteomes" id="UP001465976"/>
    </source>
</evidence>
<gene>
    <name evidence="1" type="ORF">V5O48_013973</name>
</gene>
<dbReference type="PANTHER" id="PTHR48312:SF1">
    <property type="entry name" value="SULFOTRANSFERASE"/>
    <property type="match status" value="1"/>
</dbReference>
<comment type="caution">
    <text evidence="1">The sequence shown here is derived from an EMBL/GenBank/DDBJ whole genome shotgun (WGS) entry which is preliminary data.</text>
</comment>
<keyword evidence="2" id="KW-1185">Reference proteome</keyword>
<name>A0ABR3EYL8_9AGAR</name>
<dbReference type="PANTHER" id="PTHR48312">
    <property type="match status" value="1"/>
</dbReference>
<proteinExistence type="predicted"/>
<dbReference type="SUPFAM" id="SSF52540">
    <property type="entry name" value="P-loop containing nucleoside triphosphate hydrolases"/>
    <property type="match status" value="1"/>
</dbReference>
<dbReference type="Proteomes" id="UP001465976">
    <property type="component" value="Unassembled WGS sequence"/>
</dbReference>
<sequence length="294" mass="33739">MQSSYPREQWQRSLATNDETAAKTSYQGCVDDLQKKVAEAESEGKWALAMDHPFMFMPSSLVNSHLSMPERETKPTPVVVDRMLDVRDRTEGFLPADLGTYHNPTLLPDRFFFSFTPIITIRHPARTIPSWLRSFHSLGGTLLDTEFPVFADGFRWERLVFDSFMAFEKSRAAEEGREVNTPIVVDGEKLVKDPRGQMKKVCERLGIDEEGIKYSWERPQDWTQSPGIRETILGTYTQSTGVVRDARYNKPLDVKEEVAKWAEEWDENVAGILEGKVAAAMEDYEYLLHFSLKF</sequence>
<accession>A0ABR3EYL8</accession>
<reference evidence="1 2" key="1">
    <citation type="submission" date="2024-02" db="EMBL/GenBank/DDBJ databases">
        <title>A draft genome for the cacao thread blight pathogen Marasmius crinis-equi.</title>
        <authorList>
            <person name="Cohen S.P."/>
            <person name="Baruah I.K."/>
            <person name="Amoako-Attah I."/>
            <person name="Bukari Y."/>
            <person name="Meinhardt L.W."/>
            <person name="Bailey B.A."/>
        </authorList>
    </citation>
    <scope>NUCLEOTIDE SEQUENCE [LARGE SCALE GENOMIC DNA]</scope>
    <source>
        <strain evidence="1 2">GH-76</strain>
    </source>
</reference>
<evidence type="ECO:0000313" key="1">
    <source>
        <dbReference type="EMBL" id="KAL0568019.1"/>
    </source>
</evidence>
<evidence type="ECO:0008006" key="3">
    <source>
        <dbReference type="Google" id="ProtNLM"/>
    </source>
</evidence>
<dbReference type="EMBL" id="JBAHYK010001436">
    <property type="protein sequence ID" value="KAL0568019.1"/>
    <property type="molecule type" value="Genomic_DNA"/>
</dbReference>
<protein>
    <recommendedName>
        <fullName evidence="3">Sulfotransferase</fullName>
    </recommendedName>
</protein>
<dbReference type="InterPro" id="IPR027417">
    <property type="entry name" value="P-loop_NTPase"/>
</dbReference>
<organism evidence="1 2">
    <name type="scientific">Marasmius crinis-equi</name>
    <dbReference type="NCBI Taxonomy" id="585013"/>
    <lineage>
        <taxon>Eukaryota</taxon>
        <taxon>Fungi</taxon>
        <taxon>Dikarya</taxon>
        <taxon>Basidiomycota</taxon>
        <taxon>Agaricomycotina</taxon>
        <taxon>Agaricomycetes</taxon>
        <taxon>Agaricomycetidae</taxon>
        <taxon>Agaricales</taxon>
        <taxon>Marasmiineae</taxon>
        <taxon>Marasmiaceae</taxon>
        <taxon>Marasmius</taxon>
    </lineage>
</organism>